<feature type="domain" description="Anaphase-promoting complex subunit 1 middle" evidence="13">
    <location>
        <begin position="517"/>
        <end position="781"/>
    </location>
</feature>
<evidence type="ECO:0000313" key="16">
    <source>
        <dbReference type="Proteomes" id="UP000291084"/>
    </source>
</evidence>
<evidence type="ECO:0000256" key="9">
    <source>
        <dbReference type="ARBA" id="ARBA00023242"/>
    </source>
</evidence>
<dbReference type="Pfam" id="PF01851">
    <property type="entry name" value="PC_rep"/>
    <property type="match status" value="1"/>
</dbReference>
<accession>A0A0S3RKH6</accession>
<keyword evidence="16" id="KW-1185">Reference proteome</keyword>
<proteinExistence type="inferred from homology"/>
<sequence length="1805" mass="200800">MSIGVRCLTVLGEFKPFGLVAEALDGKSPGTVSDKYDYFLFDPEIARDRDAEDECDNVSPEPTTCGDHELFIRGNRITWSTGARVFKRFTLPSDIVKVCWCRLNHIAEALLCILQSDRLTIYNTSGEVVSLPLPRTITSIWPLPFGLLLQQDVETNIPSRLHFSSPSALLSTRDMLLSASNLIQKGEGSSVSSHLILMDPLDEHRPTFIEERGKLNMMKEYDEKTIWTSDQVPLMASYNKGKMQHSLWVAEIVNSNVDDDSAGGLLPVDPMSVLPKHLSFRKIWQGKGAQTAACKVFMATDDDATPVVCFFHQEQKKLLSLSLQMVEINNEIVYDVKPDMGWNIHAIAASPVTVTRPRVKVGVLPFSDIMVLSPENCLLLYSGKQCLCKYVLPCLNKDKILHDLEISEESSFRNDLKITGLADAVKGRVNVIVNNRQIFRCALRESPSSVLANDCITALAEGLCSSFYRHLLGLLWKDGDPAHSPEAEPIVDSEWNSFCHVILQICRKNKIICQKGSDSVPHSAWDFLITSQFHYNFCKVNSIFGMPCAVSLDQQESNFDRSFVDDPQNSGKPFYTDLLRESMESLHGLYESLKLDNLRKRDLELLSVLLCNIAEFLVEENYLDHYIRDFPGLSKKFLMPGMSVSPKICPSLFRWFENCLQYGCHCANTNDIPALVCKEGSSVVSVARKVVCFYSILSGAKLLGNKLSTGVYCSITMGSHSSKEELTVLAMVGERFGLQQLDSLPSGVSLPLRHALDKCRDSPPNDWPAAAYVLLGRQDLAMSTLARECKYRGIETPSNVNLISMSTPYMLNLHPVTISSTISDAIGLEGAKFEDTDSVDGSMTDGMEHIFNSSTQLRYGRDLRLNEVRRLLCSSRPVAIQTSINHSASDQDLQQAQLWHLAQRTTSLPLGRGAFTLATIYTLLTEAFTVPKLVLAGRLPAQQNATVNLDPNIRNIQELRSWPEFHNAVAAGLRLAPLQGRMSRTWVLYNRPEEPNSVHAGLLLALGLHGFLRVLAVTDIYQYFSQEHESTTVGLMLGLAASYGGTMHPAISKTLYFHIPVRHPSSYPELEVPTLLQSAALMSLGILYEGSAHPQTMQVLLGEIGRRSGGDNVLEREGHAVSAGFALGLVALGRGEDALGFIDTFVNCLFLYIGDKVHNERPHFSTVSMDECRGSAQMMDGTTVNIDVTAPGAIIAIALMFMKTESEAIVSRLPIPNTFFDLQYVRPDFIMLRVIARNLIMWSRVHPSKDWVWSQIPEIVRCAVEGIGGDDNDIDDMDAEAFIQAYVNIIAGACISLGLVFAGTRNENAQELLYEFAIYFLNEIKPVSPTSGKVFPSGLCHHIDRGTLETCLHLIVLSLSVVMAGSGHLQTFRLLRFLRSRNCADGQSSYGIQMAVSLATGFLFLGGGMRTFSTTNHSIAALLITLYPRLPTGPNDNRCHLQAFRHLYVLATEARWIQTVDVDTGLPVYAPLEVTVRETEHYAESSFCEVTPCLLPERSILKRIRVCGPRYWPQVIDFTPEDKPWWNFGDKNNPFNSGILFIKRKVGACSYVDDPIGCQSLLSRAMHKVFGLTSLKASDTIRDIRNGSDSITVDQLVGTFSSDPSLIAFAQLCCDPSWYNRSDVDFKEFCLQVLFECVSKDRPALLQVYLSLYTTVESMAEQVTKGAVGFSDSLSISGFKLALIYIEALMTGKLSAPKGGIVQSTFVGSLRKQVEELLNCSQELKDDFHNYLKLGKWPDGESQDKRSILLSWFLQWFDVPASSVIRTTVDRVKPKLMSSSSVPFLRLLFPRTHIRVISEIDRCLS</sequence>
<evidence type="ECO:0000256" key="5">
    <source>
        <dbReference type="ARBA" id="ARBA00022618"/>
    </source>
</evidence>
<dbReference type="InterPro" id="IPR002015">
    <property type="entry name" value="Proteasome/cyclosome_rpt"/>
</dbReference>
<dbReference type="FunFam" id="1.25.10.10:FF:000338">
    <property type="entry name" value="Anaphase-promoting complex subunit 1"/>
    <property type="match status" value="1"/>
</dbReference>
<evidence type="ECO:0000256" key="1">
    <source>
        <dbReference type="ARBA" id="ARBA00004123"/>
    </source>
</evidence>
<dbReference type="EMBL" id="AP015036">
    <property type="protein sequence ID" value="BAT81104.1"/>
    <property type="molecule type" value="Genomic_DNA"/>
</dbReference>
<gene>
    <name evidence="15" type="primary">Vigan.03G076200</name>
    <name evidence="15" type="ORF">VIGAN_03076200</name>
</gene>
<evidence type="ECO:0000256" key="10">
    <source>
        <dbReference type="ARBA" id="ARBA00023306"/>
    </source>
</evidence>
<dbReference type="Gene3D" id="1.25.10.10">
    <property type="entry name" value="Leucine-rich Repeat Variant"/>
    <property type="match status" value="2"/>
</dbReference>
<feature type="domain" description="Anaphase-promoting complex subunit 1 C-terminal" evidence="12">
    <location>
        <begin position="1595"/>
        <end position="1760"/>
    </location>
</feature>
<dbReference type="OrthoDB" id="26401at2759"/>
<feature type="domain" description="Anaphase-promoting complex subunit 1 N-terminal" evidence="11">
    <location>
        <begin position="288"/>
        <end position="502"/>
    </location>
</feature>
<dbReference type="GO" id="GO:0051301">
    <property type="term" value="P:cell division"/>
    <property type="evidence" value="ECO:0007669"/>
    <property type="project" value="UniProtKB-KW"/>
</dbReference>
<keyword evidence="6" id="KW-0677">Repeat</keyword>
<evidence type="ECO:0000256" key="8">
    <source>
        <dbReference type="ARBA" id="ARBA00022786"/>
    </source>
</evidence>
<feature type="domain" description="Anaphase-promoting complex subunit 1 beta-sandwich" evidence="14">
    <location>
        <begin position="1455"/>
        <end position="1518"/>
    </location>
</feature>
<dbReference type="Proteomes" id="UP000291084">
    <property type="component" value="Chromosome 3"/>
</dbReference>
<dbReference type="FunFam" id="1.25.10.10:FF:000211">
    <property type="entry name" value="Anaphase-promoting complex subunit 1"/>
    <property type="match status" value="1"/>
</dbReference>
<evidence type="ECO:0000256" key="7">
    <source>
        <dbReference type="ARBA" id="ARBA00022776"/>
    </source>
</evidence>
<dbReference type="Pfam" id="PF20518">
    <property type="entry name" value="Apc1_MidN"/>
    <property type="match status" value="1"/>
</dbReference>
<evidence type="ECO:0000259" key="13">
    <source>
        <dbReference type="Pfam" id="PF20518"/>
    </source>
</evidence>
<evidence type="ECO:0000256" key="4">
    <source>
        <dbReference type="ARBA" id="ARBA00016070"/>
    </source>
</evidence>
<keyword evidence="8" id="KW-0833">Ubl conjugation pathway</keyword>
<dbReference type="InterPro" id="IPR011989">
    <property type="entry name" value="ARM-like"/>
</dbReference>
<dbReference type="InterPro" id="IPR041221">
    <property type="entry name" value="APC1_C"/>
</dbReference>
<dbReference type="InterPro" id="IPR049255">
    <property type="entry name" value="Apc1_N"/>
</dbReference>
<keyword evidence="10" id="KW-0131">Cell cycle</keyword>
<keyword evidence="7" id="KW-0498">Mitosis</keyword>
<protein>
    <recommendedName>
        <fullName evidence="4">Anaphase-promoting complex subunit 1</fullName>
    </recommendedName>
</protein>
<reference evidence="15 16" key="1">
    <citation type="journal article" date="2015" name="Sci. Rep.">
        <title>The power of single molecule real-time sequencing technology in the de novo assembly of a eukaryotic genome.</title>
        <authorList>
            <person name="Sakai H."/>
            <person name="Naito K."/>
            <person name="Ogiso-Tanaka E."/>
            <person name="Takahashi Y."/>
            <person name="Iseki K."/>
            <person name="Muto C."/>
            <person name="Satou K."/>
            <person name="Teruya K."/>
            <person name="Shiroma A."/>
            <person name="Shimoji M."/>
            <person name="Hirano T."/>
            <person name="Itoh T."/>
            <person name="Kaga A."/>
            <person name="Tomooka N."/>
        </authorList>
    </citation>
    <scope>NUCLEOTIDE SEQUENCE [LARGE SCALE GENOMIC DNA]</scope>
    <source>
        <strain evidence="16">cv. Shumari</strain>
    </source>
</reference>
<organism evidence="15 16">
    <name type="scientific">Vigna angularis var. angularis</name>
    <dbReference type="NCBI Taxonomy" id="157739"/>
    <lineage>
        <taxon>Eukaryota</taxon>
        <taxon>Viridiplantae</taxon>
        <taxon>Streptophyta</taxon>
        <taxon>Embryophyta</taxon>
        <taxon>Tracheophyta</taxon>
        <taxon>Spermatophyta</taxon>
        <taxon>Magnoliopsida</taxon>
        <taxon>eudicotyledons</taxon>
        <taxon>Gunneridae</taxon>
        <taxon>Pentapetalae</taxon>
        <taxon>rosids</taxon>
        <taxon>fabids</taxon>
        <taxon>Fabales</taxon>
        <taxon>Fabaceae</taxon>
        <taxon>Papilionoideae</taxon>
        <taxon>50 kb inversion clade</taxon>
        <taxon>NPAAA clade</taxon>
        <taxon>indigoferoid/millettioid clade</taxon>
        <taxon>Phaseoleae</taxon>
        <taxon>Vigna</taxon>
    </lineage>
</organism>
<comment type="similarity">
    <text evidence="3">Belongs to the APC1 family.</text>
</comment>
<evidence type="ECO:0000256" key="3">
    <source>
        <dbReference type="ARBA" id="ARBA00010547"/>
    </source>
</evidence>
<evidence type="ECO:0000256" key="6">
    <source>
        <dbReference type="ARBA" id="ARBA00022737"/>
    </source>
</evidence>
<dbReference type="PANTHER" id="PTHR12827">
    <property type="entry name" value="MEIOTIC CHECKPOINT REGULATOR TSG24 FAMILY MEMBER"/>
    <property type="match status" value="1"/>
</dbReference>
<comment type="subcellular location">
    <subcellularLocation>
        <location evidence="1">Nucleus</location>
    </subcellularLocation>
</comment>
<evidence type="ECO:0000259" key="11">
    <source>
        <dbReference type="Pfam" id="PF12859"/>
    </source>
</evidence>
<evidence type="ECO:0000259" key="12">
    <source>
        <dbReference type="Pfam" id="PF18122"/>
    </source>
</evidence>
<dbReference type="InterPro" id="IPR048971">
    <property type="entry name" value="Apc1_3rd"/>
</dbReference>
<keyword evidence="9" id="KW-0539">Nucleus</keyword>
<evidence type="ECO:0000259" key="14">
    <source>
        <dbReference type="Pfam" id="PF21282"/>
    </source>
</evidence>
<dbReference type="InterPro" id="IPR024990">
    <property type="entry name" value="Apc1"/>
</dbReference>
<dbReference type="GO" id="GO:0031145">
    <property type="term" value="P:anaphase-promoting complex-dependent catabolic process"/>
    <property type="evidence" value="ECO:0007669"/>
    <property type="project" value="TreeGrafter"/>
</dbReference>
<dbReference type="GO" id="GO:0005680">
    <property type="term" value="C:anaphase-promoting complex"/>
    <property type="evidence" value="ECO:0007669"/>
    <property type="project" value="InterPro"/>
</dbReference>
<dbReference type="PANTHER" id="PTHR12827:SF3">
    <property type="entry name" value="ANAPHASE-PROMOTING COMPLEX SUBUNIT 1"/>
    <property type="match status" value="1"/>
</dbReference>
<name>A0A0S3RKH6_PHAAN</name>
<dbReference type="Pfam" id="PF18122">
    <property type="entry name" value="APC1_C"/>
    <property type="match status" value="1"/>
</dbReference>
<dbReference type="InterPro" id="IPR046794">
    <property type="entry name" value="Apc1_MidN"/>
</dbReference>
<dbReference type="Pfam" id="PF21282">
    <property type="entry name" value="APC1_3rd"/>
    <property type="match status" value="1"/>
</dbReference>
<dbReference type="GO" id="GO:0060090">
    <property type="term" value="F:molecular adaptor activity"/>
    <property type="evidence" value="ECO:0007669"/>
    <property type="project" value="TreeGrafter"/>
</dbReference>
<evidence type="ECO:0000313" key="15">
    <source>
        <dbReference type="EMBL" id="BAT81104.1"/>
    </source>
</evidence>
<dbReference type="GO" id="GO:0070979">
    <property type="term" value="P:protein K11-linked ubiquitination"/>
    <property type="evidence" value="ECO:0007669"/>
    <property type="project" value="TreeGrafter"/>
</dbReference>
<dbReference type="GO" id="GO:0007091">
    <property type="term" value="P:metaphase/anaphase transition of mitotic cell cycle"/>
    <property type="evidence" value="ECO:0007669"/>
    <property type="project" value="TreeGrafter"/>
</dbReference>
<dbReference type="Pfam" id="PF12859">
    <property type="entry name" value="ANAPC1"/>
    <property type="match status" value="2"/>
</dbReference>
<comment type="pathway">
    <text evidence="2">Protein modification; protein ubiquitination.</text>
</comment>
<evidence type="ECO:0000256" key="2">
    <source>
        <dbReference type="ARBA" id="ARBA00004906"/>
    </source>
</evidence>
<keyword evidence="5" id="KW-0132">Cell division</keyword>
<feature type="domain" description="Anaphase-promoting complex subunit 1 N-terminal" evidence="11">
    <location>
        <begin position="33"/>
        <end position="255"/>
    </location>
</feature>